<dbReference type="Proteomes" id="UP000611762">
    <property type="component" value="Unassembled WGS sequence"/>
</dbReference>
<feature type="binding site" evidence="5">
    <location>
        <position position="263"/>
    </location>
    <ligand>
        <name>isopentenyl diphosphate</name>
        <dbReference type="ChEBI" id="CHEBI:128769"/>
    </ligand>
</feature>
<evidence type="ECO:0000256" key="1">
    <source>
        <dbReference type="ARBA" id="ARBA00022485"/>
    </source>
</evidence>
<feature type="binding site" evidence="5">
    <location>
        <position position="124"/>
    </location>
    <ligand>
        <name>isopentenyl diphosphate</name>
        <dbReference type="ChEBI" id="CHEBI:128769"/>
    </ligand>
</feature>
<feature type="active site" description="Proton donor" evidence="5">
    <location>
        <position position="126"/>
    </location>
</feature>
<comment type="similarity">
    <text evidence="5">Belongs to the IspH family.</text>
</comment>
<dbReference type="GO" id="GO:0003729">
    <property type="term" value="F:mRNA binding"/>
    <property type="evidence" value="ECO:0007669"/>
    <property type="project" value="UniProtKB-ARBA"/>
</dbReference>
<accession>A0A926HZ21</accession>
<feature type="domain" description="S1 motif" evidence="7">
    <location>
        <begin position="470"/>
        <end position="538"/>
    </location>
</feature>
<dbReference type="InterPro" id="IPR003029">
    <property type="entry name" value="S1_domain"/>
</dbReference>
<feature type="domain" description="S1 motif" evidence="7">
    <location>
        <begin position="296"/>
        <end position="365"/>
    </location>
</feature>
<feature type="compositionally biased region" description="Low complexity" evidence="6">
    <location>
        <begin position="635"/>
        <end position="645"/>
    </location>
</feature>
<feature type="binding site" evidence="5">
    <location>
        <position position="221"/>
    </location>
    <ligand>
        <name>isopentenyl diphosphate</name>
        <dbReference type="ChEBI" id="CHEBI:128769"/>
    </ligand>
</feature>
<dbReference type="PRINTS" id="PR00681">
    <property type="entry name" value="RIBOSOMALS1"/>
</dbReference>
<feature type="binding site" evidence="5">
    <location>
        <position position="221"/>
    </location>
    <ligand>
        <name>dimethylallyl diphosphate</name>
        <dbReference type="ChEBI" id="CHEBI:57623"/>
    </ligand>
</feature>
<feature type="binding site" evidence="5">
    <location>
        <position position="74"/>
    </location>
    <ligand>
        <name>isopentenyl diphosphate</name>
        <dbReference type="ChEBI" id="CHEBI:128769"/>
    </ligand>
</feature>
<feature type="binding site" evidence="5">
    <location>
        <position position="124"/>
    </location>
    <ligand>
        <name>(2E)-4-hydroxy-3-methylbut-2-enyl diphosphate</name>
        <dbReference type="ChEBI" id="CHEBI:128753"/>
    </ligand>
</feature>
<organism evidence="8 9">
    <name type="scientific">Congzhengia minquanensis</name>
    <dbReference type="NCBI Taxonomy" id="2763657"/>
    <lineage>
        <taxon>Bacteria</taxon>
        <taxon>Bacillati</taxon>
        <taxon>Bacillota</taxon>
        <taxon>Clostridia</taxon>
        <taxon>Eubacteriales</taxon>
        <taxon>Oscillospiraceae</taxon>
        <taxon>Congzhengia</taxon>
    </lineage>
</organism>
<dbReference type="GO" id="GO:0005840">
    <property type="term" value="C:ribosome"/>
    <property type="evidence" value="ECO:0007669"/>
    <property type="project" value="UniProtKB-KW"/>
</dbReference>
<evidence type="ECO:0000256" key="6">
    <source>
        <dbReference type="SAM" id="MobiDB-lite"/>
    </source>
</evidence>
<dbReference type="AlphaFoldDB" id="A0A926HZ21"/>
<dbReference type="FunFam" id="2.40.50.140:FF:000051">
    <property type="entry name" value="RNA-binding transcriptional accessory protein"/>
    <property type="match status" value="1"/>
</dbReference>
<evidence type="ECO:0000256" key="5">
    <source>
        <dbReference type="HAMAP-Rule" id="MF_00191"/>
    </source>
</evidence>
<keyword evidence="4 5" id="KW-0411">Iron-sulfur</keyword>
<feature type="compositionally biased region" description="Acidic residues" evidence="6">
    <location>
        <begin position="646"/>
        <end position="669"/>
    </location>
</feature>
<keyword evidence="5" id="KW-0414">Isoprene biosynthesis</keyword>
<keyword evidence="3 5" id="KW-0408">Iron</keyword>
<feature type="domain" description="S1 motif" evidence="7">
    <location>
        <begin position="383"/>
        <end position="449"/>
    </location>
</feature>
<dbReference type="GO" id="GO:0046872">
    <property type="term" value="F:metal ion binding"/>
    <property type="evidence" value="ECO:0007669"/>
    <property type="project" value="UniProtKB-KW"/>
</dbReference>
<comment type="pathway">
    <text evidence="5">Isoprenoid biosynthesis; isopentenyl diphosphate biosynthesis via DXP pathway; isopentenyl diphosphate from 1-deoxy-D-xylulose 5-phosphate: step 6/6.</text>
</comment>
<feature type="binding site" evidence="5">
    <location>
        <position position="220"/>
    </location>
    <ligand>
        <name>(2E)-4-hydroxy-3-methylbut-2-enyl diphosphate</name>
        <dbReference type="ChEBI" id="CHEBI:128753"/>
    </ligand>
</feature>
<dbReference type="GO" id="GO:0050992">
    <property type="term" value="P:dimethylallyl diphosphate biosynthetic process"/>
    <property type="evidence" value="ECO:0007669"/>
    <property type="project" value="UniProtKB-UniRule"/>
</dbReference>
<dbReference type="CDD" id="cd05687">
    <property type="entry name" value="S1_RPS1_repeat_ec1_hs1"/>
    <property type="match status" value="1"/>
</dbReference>
<feature type="binding site" evidence="5">
    <location>
        <position position="41"/>
    </location>
    <ligand>
        <name>dimethylallyl diphosphate</name>
        <dbReference type="ChEBI" id="CHEBI:57623"/>
    </ligand>
</feature>
<dbReference type="RefSeq" id="WP_249312800.1">
    <property type="nucleotide sequence ID" value="NZ_JACRSU010000003.1"/>
</dbReference>
<dbReference type="EC" id="1.17.7.4" evidence="5"/>
<feature type="binding site" evidence="5">
    <location>
        <position position="96"/>
    </location>
    <ligand>
        <name>[4Fe-4S] cluster</name>
        <dbReference type="ChEBI" id="CHEBI:49883"/>
    </ligand>
</feature>
<dbReference type="Gene3D" id="3.40.50.11270">
    <property type="match status" value="1"/>
</dbReference>
<dbReference type="NCBIfam" id="TIGR00216">
    <property type="entry name" value="ispH_lytB"/>
    <property type="match status" value="1"/>
</dbReference>
<keyword evidence="1 5" id="KW-0004">4Fe-4S</keyword>
<feature type="binding site" evidence="5">
    <location>
        <position position="12"/>
    </location>
    <ligand>
        <name>[4Fe-4S] cluster</name>
        <dbReference type="ChEBI" id="CHEBI:49883"/>
    </ligand>
</feature>
<dbReference type="GO" id="GO:0051539">
    <property type="term" value="F:4 iron, 4 sulfur cluster binding"/>
    <property type="evidence" value="ECO:0007669"/>
    <property type="project" value="UniProtKB-UniRule"/>
</dbReference>
<sequence length="669" mass="73367">MELRVAKTAGFCFGVARALDMVEACAAEPDKTYHTLGPIIHNKHVVDELAQRGISPVDAVDMVGQSENLIVRTHGVGKSVYDEMESRGIGVVDVTCPFVKKIHNIVEKHHREGYAIVIVGDKNHPEVRGINGWCENAAVILATEEEAKKAKFGEKPVCVVSQTTFVQNIFKKIVFFLKKTCNDIVIFDTICSATEERQKEAYELAKASDVMLVLGGRNSSNTQKLYSICKSVCDNTFLLEHIGELDSACNFDSKKVGITAGASTPAVIIKEAICKMENFESFESLVEESLKTLNTGDVVKGTVIEVRPNEVIVDLGAKQDGFIPAAEISDDPMVTTSDVVKPGDEIEVFVVRVNDADGNIILSKRKLDSAKTWENVKKAFEDGTVLEGKVTETVNKGMIVVYKGYKVFVPESQASERRMSDLSGFVGKVVAFKIIDINDRRKRLVGSVRAVLEAQRKELEEKFWADAAVGNIYTGVVKSLTNFGAFVDIGGVDGLVHISELSWSHIKHPSEVLSEGDSIQVYIKDINEETKKISLGFKKAEDNPWEIVKSKIEVGGTTTVKIVRIMPYGAFAEIIPGVDGLIHISQIANRRIDKPQDELSLGQEVEVKVTDIDWDNKKIALSIRALIQPEEEQAEASVSAVSAEEPAAELEAEEAPVEEVPAEETATEE</sequence>
<evidence type="ECO:0000256" key="3">
    <source>
        <dbReference type="ARBA" id="ARBA00023004"/>
    </source>
</evidence>
<dbReference type="GO" id="GO:0051745">
    <property type="term" value="F:4-hydroxy-3-methylbut-2-enyl diphosphate reductase activity"/>
    <property type="evidence" value="ECO:0007669"/>
    <property type="project" value="UniProtKB-UniRule"/>
</dbReference>
<dbReference type="PROSITE" id="PS50126">
    <property type="entry name" value="S1"/>
    <property type="match status" value="4"/>
</dbReference>
<feature type="binding site" evidence="5">
    <location>
        <position position="263"/>
    </location>
    <ligand>
        <name>dimethylallyl diphosphate</name>
        <dbReference type="ChEBI" id="CHEBI:57623"/>
    </ligand>
</feature>
<evidence type="ECO:0000256" key="2">
    <source>
        <dbReference type="ARBA" id="ARBA00022723"/>
    </source>
</evidence>
<feature type="binding site" evidence="5">
    <location>
        <position position="41"/>
    </location>
    <ligand>
        <name>(2E)-4-hydroxy-3-methylbut-2-enyl diphosphate</name>
        <dbReference type="ChEBI" id="CHEBI:128753"/>
    </ligand>
</feature>
<proteinExistence type="inferred from homology"/>
<dbReference type="Pfam" id="PF00575">
    <property type="entry name" value="S1"/>
    <property type="match status" value="4"/>
</dbReference>
<dbReference type="CDD" id="cd05688">
    <property type="entry name" value="S1_RPS1_repeat_ec3"/>
    <property type="match status" value="1"/>
</dbReference>
<name>A0A926HZ21_9FIRM</name>
<gene>
    <name evidence="5" type="primary">ispH</name>
    <name evidence="8" type="ORF">H8698_08490</name>
</gene>
<keyword evidence="9" id="KW-1185">Reference proteome</keyword>
<feature type="binding site" evidence="5">
    <location>
        <position position="263"/>
    </location>
    <ligand>
        <name>(2E)-4-hydroxy-3-methylbut-2-enyl diphosphate</name>
        <dbReference type="ChEBI" id="CHEBI:128753"/>
    </ligand>
</feature>
<comment type="function">
    <text evidence="5">Catalyzes the conversion of 1-hydroxy-2-methyl-2-(E)-butenyl 4-diphosphate (HMBPP) into a mixture of isopentenyl diphosphate (IPP) and dimethylallyl diphosphate (DMAPP). Acts in the terminal step of the DOXP/MEP pathway for isoprenoid precursor biosynthesis.</text>
</comment>
<keyword evidence="8" id="KW-0689">Ribosomal protein</keyword>
<dbReference type="GO" id="GO:0019288">
    <property type="term" value="P:isopentenyl diphosphate biosynthetic process, methylerythritol 4-phosphate pathway"/>
    <property type="evidence" value="ECO:0007669"/>
    <property type="project" value="UniProtKB-UniRule"/>
</dbReference>
<dbReference type="InterPro" id="IPR012340">
    <property type="entry name" value="NA-bd_OB-fold"/>
</dbReference>
<dbReference type="SUPFAM" id="SSF50249">
    <property type="entry name" value="Nucleic acid-binding proteins"/>
    <property type="match status" value="4"/>
</dbReference>
<feature type="binding site" evidence="5">
    <location>
        <position position="163"/>
    </location>
    <ligand>
        <name>(2E)-4-hydroxy-3-methylbut-2-enyl diphosphate</name>
        <dbReference type="ChEBI" id="CHEBI:128753"/>
    </ligand>
</feature>
<evidence type="ECO:0000256" key="4">
    <source>
        <dbReference type="ARBA" id="ARBA00023014"/>
    </source>
</evidence>
<dbReference type="Pfam" id="PF02401">
    <property type="entry name" value="LYTB"/>
    <property type="match status" value="1"/>
</dbReference>
<feature type="binding site" evidence="5">
    <location>
        <position position="74"/>
    </location>
    <ligand>
        <name>(2E)-4-hydroxy-3-methylbut-2-enyl diphosphate</name>
        <dbReference type="ChEBI" id="CHEBI:128753"/>
    </ligand>
</feature>
<feature type="binding site" evidence="5">
    <location>
        <position position="191"/>
    </location>
    <ligand>
        <name>[4Fe-4S] cluster</name>
        <dbReference type="ChEBI" id="CHEBI:49883"/>
    </ligand>
</feature>
<dbReference type="GO" id="GO:0005737">
    <property type="term" value="C:cytoplasm"/>
    <property type="evidence" value="ECO:0007669"/>
    <property type="project" value="UniProtKB-ARBA"/>
</dbReference>
<dbReference type="CDD" id="cd13944">
    <property type="entry name" value="lytB_ispH"/>
    <property type="match status" value="1"/>
</dbReference>
<feature type="binding site" evidence="5">
    <location>
        <position position="74"/>
    </location>
    <ligand>
        <name>dimethylallyl diphosphate</name>
        <dbReference type="ChEBI" id="CHEBI:57623"/>
    </ligand>
</feature>
<feature type="domain" description="S1 motif" evidence="7">
    <location>
        <begin position="555"/>
        <end position="624"/>
    </location>
</feature>
<feature type="binding site" evidence="5">
    <location>
        <position position="219"/>
    </location>
    <ligand>
        <name>isopentenyl diphosphate</name>
        <dbReference type="ChEBI" id="CHEBI:128769"/>
    </ligand>
</feature>
<dbReference type="EMBL" id="JACRSU010000003">
    <property type="protein sequence ID" value="MBC8541008.1"/>
    <property type="molecule type" value="Genomic_DNA"/>
</dbReference>
<dbReference type="PANTHER" id="PTHR30426:SF0">
    <property type="entry name" value="4-HYDROXY-3-METHYLBUT-2-ENYL DIPHOSPHATE REDUCTASE"/>
    <property type="match status" value="1"/>
</dbReference>
<reference evidence="8" key="1">
    <citation type="submission" date="2020-08" db="EMBL/GenBank/DDBJ databases">
        <title>Genome public.</title>
        <authorList>
            <person name="Liu C."/>
            <person name="Sun Q."/>
        </authorList>
    </citation>
    <scope>NUCLEOTIDE SEQUENCE</scope>
    <source>
        <strain evidence="8">H8</strain>
    </source>
</reference>
<dbReference type="InterPro" id="IPR035104">
    <property type="entry name" value="Ribosomal_protein_S1-like"/>
</dbReference>
<dbReference type="HAMAP" id="MF_00191">
    <property type="entry name" value="IspH"/>
    <property type="match status" value="1"/>
</dbReference>
<feature type="binding site" evidence="5">
    <location>
        <position position="219"/>
    </location>
    <ligand>
        <name>dimethylallyl diphosphate</name>
        <dbReference type="ChEBI" id="CHEBI:57623"/>
    </ligand>
</feature>
<dbReference type="CDD" id="cd04465">
    <property type="entry name" value="S1_RPS1_repeat_ec2_hs2"/>
    <property type="match status" value="1"/>
</dbReference>
<feature type="binding site" evidence="5">
    <location>
        <position position="220"/>
    </location>
    <ligand>
        <name>dimethylallyl diphosphate</name>
        <dbReference type="ChEBI" id="CHEBI:57623"/>
    </ligand>
</feature>
<comment type="catalytic activity">
    <reaction evidence="5">
        <text>dimethylallyl diphosphate + 2 oxidized [2Fe-2S]-[ferredoxin] + H2O = (2E)-4-hydroxy-3-methylbut-2-enyl diphosphate + 2 reduced [2Fe-2S]-[ferredoxin] + 2 H(+)</text>
        <dbReference type="Rhea" id="RHEA:24825"/>
        <dbReference type="Rhea" id="RHEA-COMP:10000"/>
        <dbReference type="Rhea" id="RHEA-COMP:10001"/>
        <dbReference type="ChEBI" id="CHEBI:15377"/>
        <dbReference type="ChEBI" id="CHEBI:15378"/>
        <dbReference type="ChEBI" id="CHEBI:33737"/>
        <dbReference type="ChEBI" id="CHEBI:33738"/>
        <dbReference type="ChEBI" id="CHEBI:57623"/>
        <dbReference type="ChEBI" id="CHEBI:128753"/>
        <dbReference type="EC" id="1.17.7.4"/>
    </reaction>
</comment>
<evidence type="ECO:0000259" key="7">
    <source>
        <dbReference type="PROSITE" id="PS50126"/>
    </source>
</evidence>
<feature type="binding site" evidence="5">
    <location>
        <position position="41"/>
    </location>
    <ligand>
        <name>isopentenyl diphosphate</name>
        <dbReference type="ChEBI" id="CHEBI:128769"/>
    </ligand>
</feature>
<protein>
    <recommendedName>
        <fullName evidence="5">4-hydroxy-3-methylbut-2-enyl diphosphate reductase</fullName>
        <shortName evidence="5">HMBPP reductase</shortName>
        <ecNumber evidence="5">1.17.7.4</ecNumber>
    </recommendedName>
</protein>
<feature type="region of interest" description="Disordered" evidence="6">
    <location>
        <begin position="634"/>
        <end position="669"/>
    </location>
</feature>
<feature type="binding site" evidence="5">
    <location>
        <position position="219"/>
    </location>
    <ligand>
        <name>(2E)-4-hydroxy-3-methylbut-2-enyl diphosphate</name>
        <dbReference type="ChEBI" id="CHEBI:128753"/>
    </ligand>
</feature>
<feature type="binding site" evidence="5">
    <location>
        <position position="221"/>
    </location>
    <ligand>
        <name>(2E)-4-hydroxy-3-methylbut-2-enyl diphosphate</name>
        <dbReference type="ChEBI" id="CHEBI:128753"/>
    </ligand>
</feature>
<comment type="catalytic activity">
    <reaction evidence="5">
        <text>isopentenyl diphosphate + 2 oxidized [2Fe-2S]-[ferredoxin] + H2O = (2E)-4-hydroxy-3-methylbut-2-enyl diphosphate + 2 reduced [2Fe-2S]-[ferredoxin] + 2 H(+)</text>
        <dbReference type="Rhea" id="RHEA:24488"/>
        <dbReference type="Rhea" id="RHEA-COMP:10000"/>
        <dbReference type="Rhea" id="RHEA-COMP:10001"/>
        <dbReference type="ChEBI" id="CHEBI:15377"/>
        <dbReference type="ChEBI" id="CHEBI:15378"/>
        <dbReference type="ChEBI" id="CHEBI:33737"/>
        <dbReference type="ChEBI" id="CHEBI:33738"/>
        <dbReference type="ChEBI" id="CHEBI:128753"/>
        <dbReference type="ChEBI" id="CHEBI:128769"/>
        <dbReference type="EC" id="1.17.7.4"/>
    </reaction>
</comment>
<comment type="pathway">
    <text evidence="5">Isoprenoid biosynthesis; dimethylallyl diphosphate biosynthesis; dimethylallyl diphosphate from (2E)-4-hydroxy-3-methylbutenyl diphosphate: step 1/1.</text>
</comment>
<feature type="binding site" evidence="5">
    <location>
        <position position="220"/>
    </location>
    <ligand>
        <name>isopentenyl diphosphate</name>
        <dbReference type="ChEBI" id="CHEBI:128769"/>
    </ligand>
</feature>
<feature type="binding site" evidence="5">
    <location>
        <position position="124"/>
    </location>
    <ligand>
        <name>dimethylallyl diphosphate</name>
        <dbReference type="ChEBI" id="CHEBI:57623"/>
    </ligand>
</feature>
<keyword evidence="8" id="KW-0687">Ribonucleoprotein</keyword>
<dbReference type="SMART" id="SM00316">
    <property type="entry name" value="S1"/>
    <property type="match status" value="4"/>
</dbReference>
<dbReference type="NCBIfam" id="NF005208">
    <property type="entry name" value="PRK06676.1"/>
    <property type="match status" value="1"/>
</dbReference>
<evidence type="ECO:0000313" key="9">
    <source>
        <dbReference type="Proteomes" id="UP000611762"/>
    </source>
</evidence>
<dbReference type="GO" id="GO:0016114">
    <property type="term" value="P:terpenoid biosynthetic process"/>
    <property type="evidence" value="ECO:0007669"/>
    <property type="project" value="UniProtKB-UniRule"/>
</dbReference>
<keyword evidence="5 8" id="KW-0560">Oxidoreductase</keyword>
<evidence type="ECO:0000313" key="8">
    <source>
        <dbReference type="EMBL" id="MBC8541008.1"/>
    </source>
</evidence>
<dbReference type="Gene3D" id="3.40.1010.20">
    <property type="entry name" value="4-hydroxy-3-methylbut-2-enyl diphosphate reductase, catalytic domain"/>
    <property type="match status" value="2"/>
</dbReference>
<dbReference type="PANTHER" id="PTHR30426">
    <property type="entry name" value="4-HYDROXY-3-METHYLBUT-2-ENYL DIPHOSPHATE REDUCTASE"/>
    <property type="match status" value="1"/>
</dbReference>
<dbReference type="InterPro" id="IPR003451">
    <property type="entry name" value="LytB/IspH"/>
</dbReference>
<dbReference type="NCBIfam" id="NF000907">
    <property type="entry name" value="PRK00087.1"/>
    <property type="match status" value="1"/>
</dbReference>
<comment type="cofactor">
    <cofactor evidence="5">
        <name>[4Fe-4S] cluster</name>
        <dbReference type="ChEBI" id="CHEBI:49883"/>
    </cofactor>
    <text evidence="5">Binds 1 [4Fe-4S] cluster per subunit.</text>
</comment>
<keyword evidence="2 5" id="KW-0479">Metal-binding</keyword>
<dbReference type="Gene3D" id="2.40.50.140">
    <property type="entry name" value="Nucleic acid-binding proteins"/>
    <property type="match status" value="4"/>
</dbReference>
<comment type="caution">
    <text evidence="8">The sequence shown here is derived from an EMBL/GenBank/DDBJ whole genome shotgun (WGS) entry which is preliminary data.</text>
</comment>